<evidence type="ECO:0000256" key="1">
    <source>
        <dbReference type="ARBA" id="ARBA00000085"/>
    </source>
</evidence>
<evidence type="ECO:0000256" key="7">
    <source>
        <dbReference type="ARBA" id="ARBA00022840"/>
    </source>
</evidence>
<feature type="domain" description="Signal transduction histidine kinase subgroup 3 dimerisation and phosphoacceptor" evidence="11">
    <location>
        <begin position="202"/>
        <end position="267"/>
    </location>
</feature>
<accession>A0ABU8N3L2</accession>
<keyword evidence="8" id="KW-0902">Two-component regulatory system</keyword>
<name>A0ABU8N3L2_9PSEU</name>
<comment type="caution">
    <text evidence="12">The sequence shown here is derived from an EMBL/GenBank/DDBJ whole genome shotgun (WGS) entry which is preliminary data.</text>
</comment>
<keyword evidence="6 12" id="KW-0418">Kinase</keyword>
<evidence type="ECO:0000256" key="9">
    <source>
        <dbReference type="SAM" id="Phobius"/>
    </source>
</evidence>
<feature type="transmembrane region" description="Helical" evidence="9">
    <location>
        <begin position="33"/>
        <end position="56"/>
    </location>
</feature>
<keyword evidence="3" id="KW-0597">Phosphoprotein</keyword>
<evidence type="ECO:0000256" key="8">
    <source>
        <dbReference type="ARBA" id="ARBA00023012"/>
    </source>
</evidence>
<proteinExistence type="predicted"/>
<dbReference type="PANTHER" id="PTHR24421:SF10">
    <property type="entry name" value="NITRATE_NITRITE SENSOR PROTEIN NARQ"/>
    <property type="match status" value="1"/>
</dbReference>
<evidence type="ECO:0000259" key="10">
    <source>
        <dbReference type="Pfam" id="PF02518"/>
    </source>
</evidence>
<keyword evidence="9" id="KW-0812">Transmembrane</keyword>
<keyword evidence="5" id="KW-0547">Nucleotide-binding</keyword>
<dbReference type="SUPFAM" id="SSF55874">
    <property type="entry name" value="ATPase domain of HSP90 chaperone/DNA topoisomerase II/histidine kinase"/>
    <property type="match status" value="1"/>
</dbReference>
<evidence type="ECO:0000256" key="2">
    <source>
        <dbReference type="ARBA" id="ARBA00012438"/>
    </source>
</evidence>
<dbReference type="RefSeq" id="WP_337713468.1">
    <property type="nucleotide sequence ID" value="NZ_JBBEGL010000003.1"/>
</dbReference>
<keyword evidence="9" id="KW-1133">Transmembrane helix</keyword>
<evidence type="ECO:0000259" key="11">
    <source>
        <dbReference type="Pfam" id="PF07730"/>
    </source>
</evidence>
<protein>
    <recommendedName>
        <fullName evidence="2">histidine kinase</fullName>
        <ecNumber evidence="2">2.7.13.3</ecNumber>
    </recommendedName>
</protein>
<feature type="domain" description="Histidine kinase/HSP90-like ATPase" evidence="10">
    <location>
        <begin position="302"/>
        <end position="386"/>
    </location>
</feature>
<dbReference type="CDD" id="cd16917">
    <property type="entry name" value="HATPase_UhpB-NarQ-NarX-like"/>
    <property type="match status" value="1"/>
</dbReference>
<dbReference type="PANTHER" id="PTHR24421">
    <property type="entry name" value="NITRATE/NITRITE SENSOR PROTEIN NARX-RELATED"/>
    <property type="match status" value="1"/>
</dbReference>
<keyword evidence="7" id="KW-0067">ATP-binding</keyword>
<keyword evidence="9" id="KW-0472">Membrane</keyword>
<dbReference type="EC" id="2.7.13.3" evidence="2"/>
<keyword evidence="13" id="KW-1185">Reference proteome</keyword>
<keyword evidence="4" id="KW-0808">Transferase</keyword>
<dbReference type="GO" id="GO:0016301">
    <property type="term" value="F:kinase activity"/>
    <property type="evidence" value="ECO:0007669"/>
    <property type="project" value="UniProtKB-KW"/>
</dbReference>
<evidence type="ECO:0000313" key="13">
    <source>
        <dbReference type="Proteomes" id="UP001370100"/>
    </source>
</evidence>
<reference evidence="12 13" key="1">
    <citation type="submission" date="2024-03" db="EMBL/GenBank/DDBJ databases">
        <title>Actinomycetospora sp. OC33-EN06, a novel actinomycete isolated from wild orchid (Aerides multiflora).</title>
        <authorList>
            <person name="Suriyachadkun C."/>
        </authorList>
    </citation>
    <scope>NUCLEOTIDE SEQUENCE [LARGE SCALE GENOMIC DNA]</scope>
    <source>
        <strain evidence="12 13">OC33-EN06</strain>
    </source>
</reference>
<dbReference type="InterPro" id="IPR011712">
    <property type="entry name" value="Sig_transdc_His_kin_sub3_dim/P"/>
</dbReference>
<evidence type="ECO:0000256" key="4">
    <source>
        <dbReference type="ARBA" id="ARBA00022679"/>
    </source>
</evidence>
<dbReference type="InterPro" id="IPR036890">
    <property type="entry name" value="HATPase_C_sf"/>
</dbReference>
<dbReference type="Pfam" id="PF02518">
    <property type="entry name" value="HATPase_c"/>
    <property type="match status" value="1"/>
</dbReference>
<evidence type="ECO:0000256" key="6">
    <source>
        <dbReference type="ARBA" id="ARBA00022777"/>
    </source>
</evidence>
<dbReference type="Pfam" id="PF07730">
    <property type="entry name" value="HisKA_3"/>
    <property type="match status" value="1"/>
</dbReference>
<gene>
    <name evidence="12" type="ORF">WCD41_10985</name>
</gene>
<dbReference type="Proteomes" id="UP001370100">
    <property type="component" value="Unassembled WGS sequence"/>
</dbReference>
<evidence type="ECO:0000256" key="3">
    <source>
        <dbReference type="ARBA" id="ARBA00022553"/>
    </source>
</evidence>
<sequence length="388" mass="40049">MSRAEEPGRTTPAWLASLTRDAVGGAARATVGVVLGGVLAVAVVPVAVGALLAAPVSRAVGRRWLRVVVTADRRRLRRWHGHASGEAPVGDRAAAGYLAVRVVTGTAALVLVVIGGAVAAGYLLVPPVLLARGDVPAATFAPSVGVGVVALLLTAQVIAASAALDRRLAARLLDGDPTAMLRRRVRELAASRADVVAAVDDERRRIGRDLHDGVQQRVVALAMLLGRAQHTTDAEQAGGLHQQAHRDARALIGELREVAWRVYPTELDEAGLDAALESLVDRVPHAISLRNDLVRTPARGVALAVYYTISEAVTNAVKHAHAEAITVEVGEDGDTLVARVRDDGRGGADPAGSGLAGLAGRLAALDGRLVVDSPVGGPTVVAVEIPCG</sequence>
<dbReference type="InterPro" id="IPR003594">
    <property type="entry name" value="HATPase_dom"/>
</dbReference>
<dbReference type="Gene3D" id="3.30.565.10">
    <property type="entry name" value="Histidine kinase-like ATPase, C-terminal domain"/>
    <property type="match status" value="1"/>
</dbReference>
<feature type="transmembrane region" description="Helical" evidence="9">
    <location>
        <begin position="144"/>
        <end position="164"/>
    </location>
</feature>
<comment type="catalytic activity">
    <reaction evidence="1">
        <text>ATP + protein L-histidine = ADP + protein N-phospho-L-histidine.</text>
        <dbReference type="EC" id="2.7.13.3"/>
    </reaction>
</comment>
<organism evidence="12 13">
    <name type="scientific">Actinomycetospora aeridis</name>
    <dbReference type="NCBI Taxonomy" id="3129231"/>
    <lineage>
        <taxon>Bacteria</taxon>
        <taxon>Bacillati</taxon>
        <taxon>Actinomycetota</taxon>
        <taxon>Actinomycetes</taxon>
        <taxon>Pseudonocardiales</taxon>
        <taxon>Pseudonocardiaceae</taxon>
        <taxon>Actinomycetospora</taxon>
    </lineage>
</organism>
<dbReference type="InterPro" id="IPR050482">
    <property type="entry name" value="Sensor_HK_TwoCompSys"/>
</dbReference>
<dbReference type="EMBL" id="JBBEGL010000003">
    <property type="protein sequence ID" value="MEJ2886970.1"/>
    <property type="molecule type" value="Genomic_DNA"/>
</dbReference>
<dbReference type="Gene3D" id="1.20.5.1930">
    <property type="match status" value="1"/>
</dbReference>
<evidence type="ECO:0000313" key="12">
    <source>
        <dbReference type="EMBL" id="MEJ2886970.1"/>
    </source>
</evidence>
<feature type="transmembrane region" description="Helical" evidence="9">
    <location>
        <begin position="102"/>
        <end position="124"/>
    </location>
</feature>
<evidence type="ECO:0000256" key="5">
    <source>
        <dbReference type="ARBA" id="ARBA00022741"/>
    </source>
</evidence>